<sequence length="272" mass="31084">MKTQQAIWFVIVTYEPERETLRRLVAALEGWLVMIVDNTQNQLQTLNFKLQNEKANVAYIHTGKNLGYATAGNQGMKAAFDKGAQWVVVCNQDIALVKAGVGKFANALGRSEPGIIGPEAGTLDPKRWTTILASRPGLEARRLDHGIARYDELSYISGSFMAIHKEVWEATGGFYEPYFMYYEDADLSMRARNAGFPLIVLRLAMRHKEGSNEYYLARNHLLFVERNAPVGVKIHEFLRLTKTLYEYRDRGNRGAWHGVRDYIMRRFGMKKE</sequence>
<dbReference type="STRING" id="1798396.A2973_04840"/>
<evidence type="ECO:0000256" key="2">
    <source>
        <dbReference type="ARBA" id="ARBA00022676"/>
    </source>
</evidence>
<gene>
    <name evidence="5" type="ORF">A2973_04840</name>
</gene>
<accession>A0A1F6AYZ0</accession>
<dbReference type="Proteomes" id="UP000176409">
    <property type="component" value="Unassembled WGS sequence"/>
</dbReference>
<evidence type="ECO:0000259" key="4">
    <source>
        <dbReference type="Pfam" id="PF00535"/>
    </source>
</evidence>
<organism evidence="5 6">
    <name type="scientific">Candidatus Gottesmanbacteria bacterium RIFCSPLOWO2_01_FULL_49_10</name>
    <dbReference type="NCBI Taxonomy" id="1798396"/>
    <lineage>
        <taxon>Bacteria</taxon>
        <taxon>Candidatus Gottesmaniibacteriota</taxon>
    </lineage>
</organism>
<protein>
    <recommendedName>
        <fullName evidence="4">Glycosyltransferase 2-like domain-containing protein</fullName>
    </recommendedName>
</protein>
<dbReference type="Gene3D" id="3.90.550.10">
    <property type="entry name" value="Spore Coat Polysaccharide Biosynthesis Protein SpsA, Chain A"/>
    <property type="match status" value="1"/>
</dbReference>
<keyword evidence="2" id="KW-0328">Glycosyltransferase</keyword>
<evidence type="ECO:0000256" key="3">
    <source>
        <dbReference type="ARBA" id="ARBA00022679"/>
    </source>
</evidence>
<keyword evidence="3" id="KW-0808">Transferase</keyword>
<feature type="domain" description="Glycosyltransferase 2-like" evidence="4">
    <location>
        <begin position="10"/>
        <end position="167"/>
    </location>
</feature>
<reference evidence="5 6" key="1">
    <citation type="journal article" date="2016" name="Nat. Commun.">
        <title>Thousands of microbial genomes shed light on interconnected biogeochemical processes in an aquifer system.</title>
        <authorList>
            <person name="Anantharaman K."/>
            <person name="Brown C.T."/>
            <person name="Hug L.A."/>
            <person name="Sharon I."/>
            <person name="Castelle C.J."/>
            <person name="Probst A.J."/>
            <person name="Thomas B.C."/>
            <person name="Singh A."/>
            <person name="Wilkins M.J."/>
            <person name="Karaoz U."/>
            <person name="Brodie E.L."/>
            <person name="Williams K.H."/>
            <person name="Hubbard S.S."/>
            <person name="Banfield J.F."/>
        </authorList>
    </citation>
    <scope>NUCLEOTIDE SEQUENCE [LARGE SCALE GENOMIC DNA]</scope>
</reference>
<name>A0A1F6AYZ0_9BACT</name>
<dbReference type="Pfam" id="PF00535">
    <property type="entry name" value="Glycos_transf_2"/>
    <property type="match status" value="1"/>
</dbReference>
<comment type="caution">
    <text evidence="5">The sequence shown here is derived from an EMBL/GenBank/DDBJ whole genome shotgun (WGS) entry which is preliminary data.</text>
</comment>
<evidence type="ECO:0000256" key="1">
    <source>
        <dbReference type="ARBA" id="ARBA00006739"/>
    </source>
</evidence>
<dbReference type="SUPFAM" id="SSF53448">
    <property type="entry name" value="Nucleotide-diphospho-sugar transferases"/>
    <property type="match status" value="1"/>
</dbReference>
<evidence type="ECO:0000313" key="5">
    <source>
        <dbReference type="EMBL" id="OGG29712.1"/>
    </source>
</evidence>
<dbReference type="InterPro" id="IPR029044">
    <property type="entry name" value="Nucleotide-diphossugar_trans"/>
</dbReference>
<proteinExistence type="inferred from homology"/>
<dbReference type="AlphaFoldDB" id="A0A1F6AYZ0"/>
<evidence type="ECO:0000313" key="6">
    <source>
        <dbReference type="Proteomes" id="UP000176409"/>
    </source>
</evidence>
<dbReference type="PANTHER" id="PTHR43179">
    <property type="entry name" value="RHAMNOSYLTRANSFERASE WBBL"/>
    <property type="match status" value="1"/>
</dbReference>
<dbReference type="GO" id="GO:0016757">
    <property type="term" value="F:glycosyltransferase activity"/>
    <property type="evidence" value="ECO:0007669"/>
    <property type="project" value="UniProtKB-KW"/>
</dbReference>
<dbReference type="EMBL" id="MFJZ01000039">
    <property type="protein sequence ID" value="OGG29712.1"/>
    <property type="molecule type" value="Genomic_DNA"/>
</dbReference>
<dbReference type="PANTHER" id="PTHR43179:SF12">
    <property type="entry name" value="GALACTOFURANOSYLTRANSFERASE GLFT2"/>
    <property type="match status" value="1"/>
</dbReference>
<comment type="similarity">
    <text evidence="1">Belongs to the glycosyltransferase 2 family.</text>
</comment>
<dbReference type="InterPro" id="IPR001173">
    <property type="entry name" value="Glyco_trans_2-like"/>
</dbReference>